<sequence>MPSQEPSPTARGRAGERRASILEALRGTRHGLGVKDLAGLTGLHDNTVRFHLDQLVADGLVDKQPGVTDRPGRPPLTYVARQEPDEARDNYALIARVLGNALAGSTGDAAQVARESGRAWGRAEGGRTQDWDTALDRLVAVQQAESFSPELVEDADGTALRVHHCPFLALSREDRTLPCSVHLGLIEGALGDAGVVDRLEPFVTPSLCVAHLAPADGA</sequence>
<dbReference type="EMBL" id="JBHMAX010000015">
    <property type="protein sequence ID" value="MFB9732022.1"/>
    <property type="molecule type" value="Genomic_DNA"/>
</dbReference>
<gene>
    <name evidence="2" type="ORF">ACFFN0_08190</name>
</gene>
<organism evidence="2 3">
    <name type="scientific">Ornithinimicrobium kibberense</name>
    <dbReference type="NCBI Taxonomy" id="282060"/>
    <lineage>
        <taxon>Bacteria</taxon>
        <taxon>Bacillati</taxon>
        <taxon>Actinomycetota</taxon>
        <taxon>Actinomycetes</taxon>
        <taxon>Micrococcales</taxon>
        <taxon>Ornithinimicrobiaceae</taxon>
        <taxon>Ornithinimicrobium</taxon>
    </lineage>
</organism>
<dbReference type="Proteomes" id="UP001589613">
    <property type="component" value="Unassembled WGS sequence"/>
</dbReference>
<dbReference type="RefSeq" id="WP_141337695.1">
    <property type="nucleotide sequence ID" value="NZ_JBHMAX010000015.1"/>
</dbReference>
<protein>
    <submittedName>
        <fullName evidence="2">Helix-turn-helix transcriptional regulator</fullName>
    </submittedName>
</protein>
<name>A0ABV5V2K9_9MICO</name>
<comment type="caution">
    <text evidence="2">The sequence shown here is derived from an EMBL/GenBank/DDBJ whole genome shotgun (WGS) entry which is preliminary data.</text>
</comment>
<feature type="domain" description="HTH iclR-type" evidence="1">
    <location>
        <begin position="17"/>
        <end position="65"/>
    </location>
</feature>
<dbReference type="InterPro" id="IPR005471">
    <property type="entry name" value="Tscrpt_reg_IclR_N"/>
</dbReference>
<keyword evidence="3" id="KW-1185">Reference proteome</keyword>
<dbReference type="Pfam" id="PF09339">
    <property type="entry name" value="HTH_IclR"/>
    <property type="match status" value="1"/>
</dbReference>
<dbReference type="CDD" id="cd00090">
    <property type="entry name" value="HTH_ARSR"/>
    <property type="match status" value="1"/>
</dbReference>
<reference evidence="2 3" key="1">
    <citation type="submission" date="2024-09" db="EMBL/GenBank/DDBJ databases">
        <authorList>
            <person name="Sun Q."/>
            <person name="Mori K."/>
        </authorList>
    </citation>
    <scope>NUCLEOTIDE SEQUENCE [LARGE SCALE GENOMIC DNA]</scope>
    <source>
        <strain evidence="2 3">JCM 12763</strain>
    </source>
</reference>
<evidence type="ECO:0000313" key="3">
    <source>
        <dbReference type="Proteomes" id="UP001589613"/>
    </source>
</evidence>
<dbReference type="InterPro" id="IPR036388">
    <property type="entry name" value="WH-like_DNA-bd_sf"/>
</dbReference>
<dbReference type="InterPro" id="IPR036390">
    <property type="entry name" value="WH_DNA-bd_sf"/>
</dbReference>
<proteinExistence type="predicted"/>
<accession>A0ABV5V2K9</accession>
<dbReference type="Gene3D" id="1.10.10.10">
    <property type="entry name" value="Winged helix-like DNA-binding domain superfamily/Winged helix DNA-binding domain"/>
    <property type="match status" value="1"/>
</dbReference>
<dbReference type="SUPFAM" id="SSF46785">
    <property type="entry name" value="Winged helix' DNA-binding domain"/>
    <property type="match status" value="1"/>
</dbReference>
<evidence type="ECO:0000313" key="2">
    <source>
        <dbReference type="EMBL" id="MFB9732022.1"/>
    </source>
</evidence>
<dbReference type="InterPro" id="IPR011991">
    <property type="entry name" value="ArsR-like_HTH"/>
</dbReference>
<evidence type="ECO:0000259" key="1">
    <source>
        <dbReference type="Pfam" id="PF09339"/>
    </source>
</evidence>